<dbReference type="RefSeq" id="WP_094025951.1">
    <property type="nucleotide sequence ID" value="NZ_NGAF01000007.1"/>
</dbReference>
<dbReference type="Proteomes" id="UP000215506">
    <property type="component" value="Unassembled WGS sequence"/>
</dbReference>
<evidence type="ECO:0000256" key="1">
    <source>
        <dbReference type="SAM" id="Phobius"/>
    </source>
</evidence>
<name>A0A231H5D0_9NOCA</name>
<evidence type="ECO:0000313" key="2">
    <source>
        <dbReference type="EMBL" id="OXR44037.1"/>
    </source>
</evidence>
<protein>
    <submittedName>
        <fullName evidence="2">Uncharacterized protein</fullName>
    </submittedName>
</protein>
<comment type="caution">
    <text evidence="2">The sequence shown here is derived from an EMBL/GenBank/DDBJ whole genome shotgun (WGS) entry which is preliminary data.</text>
</comment>
<proteinExistence type="predicted"/>
<keyword evidence="3" id="KW-1185">Reference proteome</keyword>
<keyword evidence="1" id="KW-0812">Transmembrane</keyword>
<keyword evidence="1" id="KW-0472">Membrane</keyword>
<organism evidence="2 3">
    <name type="scientific">Nocardia cerradoensis</name>
    <dbReference type="NCBI Taxonomy" id="85688"/>
    <lineage>
        <taxon>Bacteria</taxon>
        <taxon>Bacillati</taxon>
        <taxon>Actinomycetota</taxon>
        <taxon>Actinomycetes</taxon>
        <taxon>Mycobacteriales</taxon>
        <taxon>Nocardiaceae</taxon>
        <taxon>Nocardia</taxon>
    </lineage>
</organism>
<dbReference type="EMBL" id="NGAF01000007">
    <property type="protein sequence ID" value="OXR44037.1"/>
    <property type="molecule type" value="Genomic_DNA"/>
</dbReference>
<evidence type="ECO:0000313" key="3">
    <source>
        <dbReference type="Proteomes" id="UP000215506"/>
    </source>
</evidence>
<dbReference type="AlphaFoldDB" id="A0A231H5D0"/>
<accession>A0A231H5D0</accession>
<sequence length="88" mass="9124">MKDGAGQQKTFAGRSVPVHLARGLLGFGLIAGSIALIPAAGPAALLLLPAGVVALRGCPTCWLIGLAQTVSRGRIERECTEGRCRMRV</sequence>
<reference evidence="2 3" key="1">
    <citation type="submission" date="2017-07" db="EMBL/GenBank/DDBJ databases">
        <title>First draft Genome Sequence of Nocardia cerradoensis isolated from human infection.</title>
        <authorList>
            <person name="Carrasco G."/>
        </authorList>
    </citation>
    <scope>NUCLEOTIDE SEQUENCE [LARGE SCALE GENOMIC DNA]</scope>
    <source>
        <strain evidence="2 3">CNM20130759</strain>
    </source>
</reference>
<keyword evidence="1" id="KW-1133">Transmembrane helix</keyword>
<gene>
    <name evidence="2" type="ORF">B7C42_03593</name>
</gene>
<feature type="transmembrane region" description="Helical" evidence="1">
    <location>
        <begin position="20"/>
        <end position="40"/>
    </location>
</feature>
<feature type="transmembrane region" description="Helical" evidence="1">
    <location>
        <begin position="46"/>
        <end position="67"/>
    </location>
</feature>